<sequence length="245" mass="25513">MSQGPEGRAAPPGPESEGTTRSLPVLEKAEKGEKAEAEVLQRAQSELDQSASAARYGPVATPEEDGDGGRLWSVRRIPAGVLALLLAAGAGLLLYDLAAVRAEQPAMAWRKELAEQFGGRPLDDPWVLAGAAVAVVLGIGLLVLAAAPGHRSALPLRSGNADVRAWLDSAAAALVLRDRAMEVSGVQSVRVRVYRAKVEVRAVSHFRELDEVRADLDAALGEGIKSLGLVAGPALSVTVSRPGKG</sequence>
<gene>
    <name evidence="4" type="ORF">H9Y04_04555</name>
</gene>
<feature type="transmembrane region" description="Helical" evidence="2">
    <location>
        <begin position="77"/>
        <end position="95"/>
    </location>
</feature>
<proteinExistence type="predicted"/>
<evidence type="ECO:0000259" key="3">
    <source>
        <dbReference type="Pfam" id="PF19803"/>
    </source>
</evidence>
<dbReference type="EMBL" id="JACTVJ010000004">
    <property type="protein sequence ID" value="MBC9711840.1"/>
    <property type="molecule type" value="Genomic_DNA"/>
</dbReference>
<keyword evidence="2" id="KW-1133">Transmembrane helix</keyword>
<name>A0ABR7S8P6_9ACTN</name>
<dbReference type="RefSeq" id="WP_187812356.1">
    <property type="nucleotide sequence ID" value="NZ_JACTVJ010000004.1"/>
</dbReference>
<feature type="transmembrane region" description="Helical" evidence="2">
    <location>
        <begin position="126"/>
        <end position="147"/>
    </location>
</feature>
<evidence type="ECO:0000313" key="5">
    <source>
        <dbReference type="Proteomes" id="UP000642284"/>
    </source>
</evidence>
<keyword evidence="2" id="KW-0472">Membrane</keyword>
<feature type="compositionally biased region" description="Low complexity" evidence="1">
    <location>
        <begin position="1"/>
        <end position="10"/>
    </location>
</feature>
<evidence type="ECO:0000256" key="1">
    <source>
        <dbReference type="SAM" id="MobiDB-lite"/>
    </source>
</evidence>
<reference evidence="4 5" key="1">
    <citation type="submission" date="2020-08" db="EMBL/GenBank/DDBJ databases">
        <title>Genemic of Streptomyces polyaspartic.</title>
        <authorList>
            <person name="Liu W."/>
        </authorList>
    </citation>
    <scope>NUCLEOTIDE SEQUENCE [LARGE SCALE GENOMIC DNA]</scope>
    <source>
        <strain evidence="4 5">TRM66268-LWL</strain>
    </source>
</reference>
<evidence type="ECO:0000256" key="2">
    <source>
        <dbReference type="SAM" id="Phobius"/>
    </source>
</evidence>
<feature type="compositionally biased region" description="Polar residues" evidence="1">
    <location>
        <begin position="42"/>
        <end position="52"/>
    </location>
</feature>
<feature type="region of interest" description="Disordered" evidence="1">
    <location>
        <begin position="1"/>
        <end position="69"/>
    </location>
</feature>
<accession>A0ABR7S8P6</accession>
<keyword evidence="5" id="KW-1185">Reference proteome</keyword>
<organism evidence="4 5">
    <name type="scientific">Streptomyces polyasparticus</name>
    <dbReference type="NCBI Taxonomy" id="2767826"/>
    <lineage>
        <taxon>Bacteria</taxon>
        <taxon>Bacillati</taxon>
        <taxon>Actinomycetota</taxon>
        <taxon>Actinomycetes</taxon>
        <taxon>Kitasatosporales</taxon>
        <taxon>Streptomycetaceae</taxon>
        <taxon>Streptomyces</taxon>
    </lineage>
</organism>
<evidence type="ECO:0000313" key="4">
    <source>
        <dbReference type="EMBL" id="MBC9711840.1"/>
    </source>
</evidence>
<feature type="compositionally biased region" description="Basic and acidic residues" evidence="1">
    <location>
        <begin position="27"/>
        <end position="39"/>
    </location>
</feature>
<keyword evidence="2" id="KW-0812">Transmembrane</keyword>
<dbReference type="Proteomes" id="UP000642284">
    <property type="component" value="Unassembled WGS sequence"/>
</dbReference>
<dbReference type="InterPro" id="IPR046253">
    <property type="entry name" value="DUF6286"/>
</dbReference>
<feature type="domain" description="DUF6286" evidence="3">
    <location>
        <begin position="136"/>
        <end position="239"/>
    </location>
</feature>
<protein>
    <recommendedName>
        <fullName evidence="3">DUF6286 domain-containing protein</fullName>
    </recommendedName>
</protein>
<dbReference type="Pfam" id="PF19803">
    <property type="entry name" value="DUF6286"/>
    <property type="match status" value="1"/>
</dbReference>
<comment type="caution">
    <text evidence="4">The sequence shown here is derived from an EMBL/GenBank/DDBJ whole genome shotgun (WGS) entry which is preliminary data.</text>
</comment>